<name>A0AAD8EFX5_DIPPU</name>
<feature type="non-terminal residue" evidence="3">
    <location>
        <position position="1164"/>
    </location>
</feature>
<feature type="compositionally biased region" description="Low complexity" evidence="1">
    <location>
        <begin position="967"/>
        <end position="984"/>
    </location>
</feature>
<dbReference type="AlphaFoldDB" id="A0AAD8EFX5"/>
<keyword evidence="4" id="KW-1185">Reference proteome</keyword>
<feature type="compositionally biased region" description="Basic and acidic residues" evidence="1">
    <location>
        <begin position="463"/>
        <end position="474"/>
    </location>
</feature>
<sequence length="1164" mass="129527">KVVDSILKHLNRHTFFSLLATKIGSRFRSLWRMLAERYLEFFNNEMILVRPTLYFNVSLGTKTPAQRLNEVCRSCIVRHLETSKFCPICDVQVHKAKPLHSIRTDRTLQTLAYKLVPGLYQAEMQRRRDFHTSNGSEGDMHLDPGFFSSEDSISLSLEYYERDEADVEEETDSTTQSEIEKEKHGKRHLRYLKCPAAVTMRQLKKFIRMKYGLSSEHRVDIIYEEECLRDDFSLMDVAYTFSWKRKLAGCSPKCGKSTHDELRTDSDGIWVYDTVNIADAVYVHCRIMAPMRFSYRIFNPPVYIPMPTPPVETNLVHSEHQQNLGKDQQSHQGHQNQEAPVSSSDHSPVPKTSETVETDTEDVSGPLTTTESREDPSVTNTPISDEVVPTNEPEDHVPQEEIREPPTKKVKLSSVNVDKKCKSSSIEDSAVRVESKMEIKTKTRAKVEQKRQKRKRKKSSNNDIERRNSRDKEFIIPAIENSKSSSTEEIVEESVVSSPKSEVTKINEEEDLDQTAEGDTKDKICEESVQNETSSPPEVIENDEEEEEDEEEGEAEAQLLPKNRKVLADTEELATEDNEEDFTLRLSTSEEEMPEEDTRIITKQLEVKEEKHTKDGEERKKVKGKREGRKKSKHKSKHHHQESSTRKRKAHRTEATPTILQYQEDVMKLKVKLGPLKPLVSHHRHHHHHHSKHSRKSLQEPEVPTTTINLRSNGEPSTSTSSTTSTKERLLQMRAVRHKSITNNNSSPPPITSISGKDETTSRSKKTDMIMPPSSITVSKVNIGEKRKLDSQKSNSNSGSGGEENKRPSLEIMLVNAPSPAANATASSTPSPPITTVSNSTSDSFVTVKQSALDGPSSSNKIQEHNKLRPPPPTIVRIKKTSVTSIRPPSGLTITPKLPTTTSSLPTKSSTTISKTPLPNKTSTVSDIGKQTKGDVNVQSSSGVEEDTAMRHDDIGALDLSGKSSRKSATSPTASSSFPSPSSPAMKNPVPSSSSTHQSILSIAQSLVHRQLQQQQHGLLNISSVTKIQKSPGGDSIVNAHSGAVASPVYAMSNLKTLSDTAVRIRNEMEAQVDKSRSGSAIKPQLQHKPAPISVQMNASARTNSSPTMAGRSPIPVTYASNSSPRSGASQSQSRSPSGPQQHYHVMANNSISPLRIPIPPTAL</sequence>
<accession>A0AAD8EFX5</accession>
<proteinExistence type="predicted"/>
<dbReference type="Proteomes" id="UP001233999">
    <property type="component" value="Unassembled WGS sequence"/>
</dbReference>
<feature type="compositionally biased region" description="Polar residues" evidence="1">
    <location>
        <begin position="1095"/>
        <end position="1108"/>
    </location>
</feature>
<feature type="compositionally biased region" description="Polar residues" evidence="1">
    <location>
        <begin position="843"/>
        <end position="861"/>
    </location>
</feature>
<feature type="compositionally biased region" description="Basic and acidic residues" evidence="1">
    <location>
        <begin position="596"/>
        <end position="620"/>
    </location>
</feature>
<feature type="region of interest" description="Disordered" evidence="1">
    <location>
        <begin position="317"/>
        <end position="661"/>
    </location>
</feature>
<organism evidence="3 4">
    <name type="scientific">Diploptera punctata</name>
    <name type="common">Pacific beetle cockroach</name>
    <dbReference type="NCBI Taxonomy" id="6984"/>
    <lineage>
        <taxon>Eukaryota</taxon>
        <taxon>Metazoa</taxon>
        <taxon>Ecdysozoa</taxon>
        <taxon>Arthropoda</taxon>
        <taxon>Hexapoda</taxon>
        <taxon>Insecta</taxon>
        <taxon>Pterygota</taxon>
        <taxon>Neoptera</taxon>
        <taxon>Polyneoptera</taxon>
        <taxon>Dictyoptera</taxon>
        <taxon>Blattodea</taxon>
        <taxon>Blaberoidea</taxon>
        <taxon>Blaberidae</taxon>
        <taxon>Diplopterinae</taxon>
        <taxon>Diploptera</taxon>
    </lineage>
</organism>
<protein>
    <recommendedName>
        <fullName evidence="2">RAWUL domain-containing protein</fullName>
    </recommendedName>
</protein>
<feature type="compositionally biased region" description="Low complexity" evidence="1">
    <location>
        <begin position="1120"/>
        <end position="1142"/>
    </location>
</feature>
<feature type="compositionally biased region" description="Low complexity" evidence="1">
    <location>
        <begin position="892"/>
        <end position="919"/>
    </location>
</feature>
<comment type="caution">
    <text evidence="3">The sequence shown here is derived from an EMBL/GenBank/DDBJ whole genome shotgun (WGS) entry which is preliminary data.</text>
</comment>
<dbReference type="InterPro" id="IPR032443">
    <property type="entry name" value="RAWUL"/>
</dbReference>
<feature type="compositionally biased region" description="Polar residues" evidence="1">
    <location>
        <begin position="704"/>
        <end position="716"/>
    </location>
</feature>
<feature type="domain" description="RAWUL" evidence="2">
    <location>
        <begin position="190"/>
        <end position="246"/>
    </location>
</feature>
<dbReference type="CDD" id="cd17082">
    <property type="entry name" value="RAWUL_PCGF2_like"/>
    <property type="match status" value="1"/>
</dbReference>
<feature type="compositionally biased region" description="Basic and acidic residues" evidence="1">
    <location>
        <begin position="756"/>
        <end position="768"/>
    </location>
</feature>
<dbReference type="PANTHER" id="PTHR10825">
    <property type="entry name" value="RING FINGER DOMAIN-CONTAINING, POLYCOMB GROUP COMPONENT"/>
    <property type="match status" value="1"/>
</dbReference>
<dbReference type="Gene3D" id="3.10.20.90">
    <property type="entry name" value="Phosphatidylinositol 3-kinase Catalytic Subunit, Chain A, domain 1"/>
    <property type="match status" value="1"/>
</dbReference>
<feature type="compositionally biased region" description="Basic residues" evidence="1">
    <location>
        <begin position="680"/>
        <end position="696"/>
    </location>
</feature>
<dbReference type="Gene3D" id="3.30.40.10">
    <property type="entry name" value="Zinc/RING finger domain, C3HC4 (zinc finger)"/>
    <property type="match status" value="1"/>
</dbReference>
<evidence type="ECO:0000256" key="1">
    <source>
        <dbReference type="SAM" id="MobiDB-lite"/>
    </source>
</evidence>
<feature type="compositionally biased region" description="Acidic residues" evidence="1">
    <location>
        <begin position="569"/>
        <end position="581"/>
    </location>
</feature>
<dbReference type="EMBL" id="JASPKZ010005284">
    <property type="protein sequence ID" value="KAJ9589060.1"/>
    <property type="molecule type" value="Genomic_DNA"/>
</dbReference>
<feature type="compositionally biased region" description="Basic residues" evidence="1">
    <location>
        <begin position="621"/>
        <end position="651"/>
    </location>
</feature>
<feature type="compositionally biased region" description="Basic and acidic residues" evidence="1">
    <location>
        <begin position="393"/>
        <end position="407"/>
    </location>
</feature>
<gene>
    <name evidence="3" type="ORF">L9F63_017654</name>
</gene>
<feature type="compositionally biased region" description="Basic and acidic residues" evidence="1">
    <location>
        <begin position="429"/>
        <end position="450"/>
    </location>
</feature>
<reference evidence="3" key="2">
    <citation type="submission" date="2023-05" db="EMBL/GenBank/DDBJ databases">
        <authorList>
            <person name="Fouks B."/>
        </authorList>
    </citation>
    <scope>NUCLEOTIDE SEQUENCE</scope>
    <source>
        <strain evidence="3">Stay&amp;Tobe</strain>
        <tissue evidence="3">Testes</tissue>
    </source>
</reference>
<evidence type="ECO:0000313" key="3">
    <source>
        <dbReference type="EMBL" id="KAJ9589060.1"/>
    </source>
</evidence>
<dbReference type="PANTHER" id="PTHR10825:SF29">
    <property type="entry name" value="POLYCOMB GROUP RING FINGER PROTEIN 1"/>
    <property type="match status" value="1"/>
</dbReference>
<feature type="compositionally biased region" description="Acidic residues" evidence="1">
    <location>
        <begin position="540"/>
        <end position="555"/>
    </location>
</feature>
<dbReference type="GO" id="GO:0035102">
    <property type="term" value="C:PRC1 complex"/>
    <property type="evidence" value="ECO:0007669"/>
    <property type="project" value="TreeGrafter"/>
</dbReference>
<evidence type="ECO:0000259" key="2">
    <source>
        <dbReference type="Pfam" id="PF16207"/>
    </source>
</evidence>
<dbReference type="GO" id="GO:1990841">
    <property type="term" value="F:promoter-specific chromatin binding"/>
    <property type="evidence" value="ECO:0007669"/>
    <property type="project" value="TreeGrafter"/>
</dbReference>
<reference evidence="3" key="1">
    <citation type="journal article" date="2023" name="IScience">
        <title>Live-bearing cockroach genome reveals convergent evolutionary mechanisms linked to viviparity in insects and beyond.</title>
        <authorList>
            <person name="Fouks B."/>
            <person name="Harrison M.C."/>
            <person name="Mikhailova A.A."/>
            <person name="Marchal E."/>
            <person name="English S."/>
            <person name="Carruthers M."/>
            <person name="Jennings E.C."/>
            <person name="Chiamaka E.L."/>
            <person name="Frigard R.A."/>
            <person name="Pippel M."/>
            <person name="Attardo G.M."/>
            <person name="Benoit J.B."/>
            <person name="Bornberg-Bauer E."/>
            <person name="Tobe S.S."/>
        </authorList>
    </citation>
    <scope>NUCLEOTIDE SEQUENCE</scope>
    <source>
        <strain evidence="3">Stay&amp;Tobe</strain>
    </source>
</reference>
<feature type="compositionally biased region" description="Low complexity" evidence="1">
    <location>
        <begin position="816"/>
        <end position="842"/>
    </location>
</feature>
<dbReference type="Pfam" id="PF16207">
    <property type="entry name" value="RAWUL"/>
    <property type="match status" value="1"/>
</dbReference>
<feature type="compositionally biased region" description="Polar residues" evidence="1">
    <location>
        <begin position="321"/>
        <end position="346"/>
    </location>
</feature>
<feature type="region of interest" description="Disordered" evidence="1">
    <location>
        <begin position="673"/>
        <end position="997"/>
    </location>
</feature>
<dbReference type="GO" id="GO:0000122">
    <property type="term" value="P:negative regulation of transcription by RNA polymerase II"/>
    <property type="evidence" value="ECO:0007669"/>
    <property type="project" value="TreeGrafter"/>
</dbReference>
<feature type="compositionally biased region" description="Low complexity" evidence="1">
    <location>
        <begin position="482"/>
        <end position="501"/>
    </location>
</feature>
<dbReference type="InterPro" id="IPR013083">
    <property type="entry name" value="Znf_RING/FYVE/PHD"/>
</dbReference>
<evidence type="ECO:0000313" key="4">
    <source>
        <dbReference type="Proteomes" id="UP001233999"/>
    </source>
</evidence>
<feature type="region of interest" description="Disordered" evidence="1">
    <location>
        <begin position="1070"/>
        <end position="1164"/>
    </location>
</feature>